<feature type="compositionally biased region" description="Low complexity" evidence="1">
    <location>
        <begin position="54"/>
        <end position="66"/>
    </location>
</feature>
<feature type="compositionally biased region" description="Polar residues" evidence="1">
    <location>
        <begin position="1"/>
        <end position="21"/>
    </location>
</feature>
<accession>A0A5B7GCY3</accession>
<dbReference type="OrthoDB" id="6932368at2759"/>
<dbReference type="InterPro" id="IPR001969">
    <property type="entry name" value="Aspartic_peptidase_AS"/>
</dbReference>
<reference evidence="2 3" key="1">
    <citation type="submission" date="2019-05" db="EMBL/GenBank/DDBJ databases">
        <title>Another draft genome of Portunus trituberculatus and its Hox gene families provides insights of decapod evolution.</title>
        <authorList>
            <person name="Jeong J.-H."/>
            <person name="Song I."/>
            <person name="Kim S."/>
            <person name="Choi T."/>
            <person name="Kim D."/>
            <person name="Ryu S."/>
            <person name="Kim W."/>
        </authorList>
    </citation>
    <scope>NUCLEOTIDE SEQUENCE [LARGE SCALE GENOMIC DNA]</scope>
    <source>
        <tissue evidence="2">Muscle</tissue>
    </source>
</reference>
<evidence type="ECO:0008006" key="4">
    <source>
        <dbReference type="Google" id="ProtNLM"/>
    </source>
</evidence>
<organism evidence="2 3">
    <name type="scientific">Portunus trituberculatus</name>
    <name type="common">Swimming crab</name>
    <name type="synonym">Neptunus trituberculatus</name>
    <dbReference type="NCBI Taxonomy" id="210409"/>
    <lineage>
        <taxon>Eukaryota</taxon>
        <taxon>Metazoa</taxon>
        <taxon>Ecdysozoa</taxon>
        <taxon>Arthropoda</taxon>
        <taxon>Crustacea</taxon>
        <taxon>Multicrustacea</taxon>
        <taxon>Malacostraca</taxon>
        <taxon>Eumalacostraca</taxon>
        <taxon>Eucarida</taxon>
        <taxon>Decapoda</taxon>
        <taxon>Pleocyemata</taxon>
        <taxon>Brachyura</taxon>
        <taxon>Eubrachyura</taxon>
        <taxon>Portunoidea</taxon>
        <taxon>Portunidae</taxon>
        <taxon>Portuninae</taxon>
        <taxon>Portunus</taxon>
    </lineage>
</organism>
<dbReference type="GO" id="GO:0004190">
    <property type="term" value="F:aspartic-type endopeptidase activity"/>
    <property type="evidence" value="ECO:0007669"/>
    <property type="project" value="InterPro"/>
</dbReference>
<dbReference type="GO" id="GO:0006508">
    <property type="term" value="P:proteolysis"/>
    <property type="evidence" value="ECO:0007669"/>
    <property type="project" value="InterPro"/>
</dbReference>
<gene>
    <name evidence="2" type="ORF">E2C01_048295</name>
</gene>
<feature type="region of interest" description="Disordered" evidence="1">
    <location>
        <begin position="248"/>
        <end position="279"/>
    </location>
</feature>
<feature type="region of interest" description="Disordered" evidence="1">
    <location>
        <begin position="51"/>
        <end position="73"/>
    </location>
</feature>
<keyword evidence="3" id="KW-1185">Reference proteome</keyword>
<dbReference type="AlphaFoldDB" id="A0A5B7GCY3"/>
<protein>
    <recommendedName>
        <fullName evidence="4">Peptidase A2 domain-containing protein</fullName>
    </recommendedName>
</protein>
<feature type="region of interest" description="Disordered" evidence="1">
    <location>
        <begin position="1"/>
        <end position="30"/>
    </location>
</feature>
<evidence type="ECO:0000313" key="2">
    <source>
        <dbReference type="EMBL" id="MPC54384.1"/>
    </source>
</evidence>
<evidence type="ECO:0000256" key="1">
    <source>
        <dbReference type="SAM" id="MobiDB-lite"/>
    </source>
</evidence>
<evidence type="ECO:0000313" key="3">
    <source>
        <dbReference type="Proteomes" id="UP000324222"/>
    </source>
</evidence>
<dbReference type="EMBL" id="VSRR010012312">
    <property type="protein sequence ID" value="MPC54384.1"/>
    <property type="molecule type" value="Genomic_DNA"/>
</dbReference>
<dbReference type="PROSITE" id="PS00141">
    <property type="entry name" value="ASP_PROTEASE"/>
    <property type="match status" value="1"/>
</dbReference>
<feature type="compositionally biased region" description="Pro residues" evidence="1">
    <location>
        <begin position="258"/>
        <end position="279"/>
    </location>
</feature>
<feature type="region of interest" description="Disordered" evidence="1">
    <location>
        <begin position="128"/>
        <end position="168"/>
    </location>
</feature>
<dbReference type="Proteomes" id="UP000324222">
    <property type="component" value="Unassembled WGS sequence"/>
</dbReference>
<proteinExistence type="predicted"/>
<sequence>MSMSGSCTSKLCGPTRTSKISSDTRRLSGHSPQKWSLVCTVSSPTCRRQTGMASLSRPSRGLLGSPAKPVSPHLTQLGMTAATRRHSWRGRVPVVGGDGAPQTLLSPAAACPSLAGGCPTGPLLGGIFGPRRQSARGPRGVAPPADPRPGLPVPRQRRVPDGPATRTSGISLSLHVLQQQAAVTSGTRRNPPLAAVPSSTETRLASVEASLRPLEALLARPPTQTDAGAYQGGGTQLPTAMCLALPGKRGGQGSLTPLPAPAVQPAPGPTESAPPPPLAPQCSMTRPRPLDGLLSPTRLPRQRSSGPGMAGPRLLHHHVCRLLVAGLPRSPPICESQLSAPLCSLRSAPGTPTGPLLRSSRRVLPRSLRRGPVSPLPALLTPLRRYLRRSTQSGVPPASALFLWVRDICSGARFLVDSGAEVSVVPAADTDRRAQPRTAYDLLAANRTLIATYRTQTRRVALLPGSRFP</sequence>
<comment type="caution">
    <text evidence="2">The sequence shown here is derived from an EMBL/GenBank/DDBJ whole genome shotgun (WGS) entry which is preliminary data.</text>
</comment>
<name>A0A5B7GCY3_PORTR</name>